<dbReference type="InterPro" id="IPR051455">
    <property type="entry name" value="Bact_solute-bind_prot3"/>
</dbReference>
<evidence type="ECO:0000313" key="8">
    <source>
        <dbReference type="EMBL" id="GAA1984455.1"/>
    </source>
</evidence>
<reference evidence="8 9" key="1">
    <citation type="journal article" date="2019" name="Int. J. Syst. Evol. Microbiol.">
        <title>The Global Catalogue of Microorganisms (GCM) 10K type strain sequencing project: providing services to taxonomists for standard genome sequencing and annotation.</title>
        <authorList>
            <consortium name="The Broad Institute Genomics Platform"/>
            <consortium name="The Broad Institute Genome Sequencing Center for Infectious Disease"/>
            <person name="Wu L."/>
            <person name="Ma J."/>
        </authorList>
    </citation>
    <scope>NUCLEOTIDE SEQUENCE [LARGE SCALE GENOMIC DNA]</scope>
    <source>
        <strain evidence="8 9">JCM 14545</strain>
    </source>
</reference>
<evidence type="ECO:0000259" key="7">
    <source>
        <dbReference type="SMART" id="SM00062"/>
    </source>
</evidence>
<gene>
    <name evidence="8" type="ORF">GCM10009754_72270</name>
</gene>
<dbReference type="Gene3D" id="3.40.190.10">
    <property type="entry name" value="Periplasmic binding protein-like II"/>
    <property type="match status" value="2"/>
</dbReference>
<evidence type="ECO:0000256" key="6">
    <source>
        <dbReference type="SAM" id="SignalP"/>
    </source>
</evidence>
<dbReference type="RefSeq" id="WP_344429373.1">
    <property type="nucleotide sequence ID" value="NZ_BAAANN010000040.1"/>
</dbReference>
<dbReference type="Proteomes" id="UP001501116">
    <property type="component" value="Unassembled WGS sequence"/>
</dbReference>
<dbReference type="PANTHER" id="PTHR30085">
    <property type="entry name" value="AMINO ACID ABC TRANSPORTER PERMEASE"/>
    <property type="match status" value="1"/>
</dbReference>
<dbReference type="SUPFAM" id="SSF53850">
    <property type="entry name" value="Periplasmic binding protein-like II"/>
    <property type="match status" value="1"/>
</dbReference>
<feature type="chain" id="PRO_5045705917" evidence="6">
    <location>
        <begin position="24"/>
        <end position="327"/>
    </location>
</feature>
<evidence type="ECO:0000256" key="5">
    <source>
        <dbReference type="SAM" id="MobiDB-lite"/>
    </source>
</evidence>
<evidence type="ECO:0000256" key="4">
    <source>
        <dbReference type="RuleBase" id="RU003744"/>
    </source>
</evidence>
<accession>A0ABN2SCQ7</accession>
<dbReference type="PROSITE" id="PS51257">
    <property type="entry name" value="PROKAR_LIPOPROTEIN"/>
    <property type="match status" value="1"/>
</dbReference>
<dbReference type="PROSITE" id="PS01039">
    <property type="entry name" value="SBP_BACTERIAL_3"/>
    <property type="match status" value="1"/>
</dbReference>
<dbReference type="PANTHER" id="PTHR30085:SF6">
    <property type="entry name" value="ABC TRANSPORTER GLUTAMINE-BINDING PROTEIN GLNH"/>
    <property type="match status" value="1"/>
</dbReference>
<dbReference type="InterPro" id="IPR018313">
    <property type="entry name" value="SBP_3_CS"/>
</dbReference>
<sequence length="327" mass="34248">MRTLTTRGTRVTFAALATGIALVAAGCGSAGKPIEPAPVGAAGRPLPANAEVPAKSAGGGGAADASCDTRSTAPTGTSVTAGSTMAKIKSRGQLIAGVDQTTYLFGFRNPTTGELEGFDIDMVKQIAKAIFGTDQGTIRYRAIPSSQRIPVLKNHEVDVVVRTMSITCDRLKDINFSSKYYVAGQRVLVNKNSPAKKLGDLGGKKVCATKSSTSLPRIAAEAAKPVPVAVDNWSDCLVMLQQGQVDAVSTDDVILAGMAAQDPTLQVVGDRFSTENYGIGIPKDQTDMVGFVNSVLDTVRAGPWRDSYNSWLTGKLPPADPPQGEYK</sequence>
<dbReference type="Pfam" id="PF00497">
    <property type="entry name" value="SBP_bac_3"/>
    <property type="match status" value="1"/>
</dbReference>
<evidence type="ECO:0000313" key="9">
    <source>
        <dbReference type="Proteomes" id="UP001501116"/>
    </source>
</evidence>
<keyword evidence="2" id="KW-0813">Transport</keyword>
<evidence type="ECO:0000256" key="1">
    <source>
        <dbReference type="ARBA" id="ARBA00010333"/>
    </source>
</evidence>
<keyword evidence="3 6" id="KW-0732">Signal</keyword>
<proteinExistence type="inferred from homology"/>
<feature type="compositionally biased region" description="Polar residues" evidence="5">
    <location>
        <begin position="68"/>
        <end position="80"/>
    </location>
</feature>
<dbReference type="InterPro" id="IPR001638">
    <property type="entry name" value="Solute-binding_3/MltF_N"/>
</dbReference>
<evidence type="ECO:0000256" key="2">
    <source>
        <dbReference type="ARBA" id="ARBA00022448"/>
    </source>
</evidence>
<protein>
    <submittedName>
        <fullName evidence="8">Glutamate ABC transporter substrate-binding protein</fullName>
    </submittedName>
</protein>
<feature type="region of interest" description="Disordered" evidence="5">
    <location>
        <begin position="50"/>
        <end position="80"/>
    </location>
</feature>
<feature type="signal peptide" evidence="6">
    <location>
        <begin position="1"/>
        <end position="23"/>
    </location>
</feature>
<dbReference type="CDD" id="cd13690">
    <property type="entry name" value="PBP2_GluB"/>
    <property type="match status" value="1"/>
</dbReference>
<organism evidence="8 9">
    <name type="scientific">Amycolatopsis minnesotensis</name>
    <dbReference type="NCBI Taxonomy" id="337894"/>
    <lineage>
        <taxon>Bacteria</taxon>
        <taxon>Bacillati</taxon>
        <taxon>Actinomycetota</taxon>
        <taxon>Actinomycetes</taxon>
        <taxon>Pseudonocardiales</taxon>
        <taxon>Pseudonocardiaceae</taxon>
        <taxon>Amycolatopsis</taxon>
    </lineage>
</organism>
<name>A0ABN2SCQ7_9PSEU</name>
<keyword evidence="9" id="KW-1185">Reference proteome</keyword>
<evidence type="ECO:0000256" key="3">
    <source>
        <dbReference type="ARBA" id="ARBA00022729"/>
    </source>
</evidence>
<dbReference type="SMART" id="SM00062">
    <property type="entry name" value="PBPb"/>
    <property type="match status" value="1"/>
</dbReference>
<dbReference type="EMBL" id="BAAANN010000040">
    <property type="protein sequence ID" value="GAA1984455.1"/>
    <property type="molecule type" value="Genomic_DNA"/>
</dbReference>
<feature type="domain" description="Solute-binding protein family 3/N-terminal" evidence="7">
    <location>
        <begin position="93"/>
        <end position="315"/>
    </location>
</feature>
<comment type="caution">
    <text evidence="8">The sequence shown here is derived from an EMBL/GenBank/DDBJ whole genome shotgun (WGS) entry which is preliminary data.</text>
</comment>
<comment type="similarity">
    <text evidence="1 4">Belongs to the bacterial solute-binding protein 3 family.</text>
</comment>